<dbReference type="Pfam" id="PF01740">
    <property type="entry name" value="STAS"/>
    <property type="match status" value="1"/>
</dbReference>
<dbReference type="Proteomes" id="UP000270342">
    <property type="component" value="Unassembled WGS sequence"/>
</dbReference>
<dbReference type="AlphaFoldDB" id="A0A494X273"/>
<feature type="transmembrane region" description="Helical" evidence="5">
    <location>
        <begin position="426"/>
        <end position="452"/>
    </location>
</feature>
<gene>
    <name evidence="7" type="ORF">D7S86_27665</name>
</gene>
<feature type="domain" description="STAS" evidence="6">
    <location>
        <begin position="484"/>
        <end position="597"/>
    </location>
</feature>
<feature type="transmembrane region" description="Helical" evidence="5">
    <location>
        <begin position="207"/>
        <end position="225"/>
    </location>
</feature>
<feature type="transmembrane region" description="Helical" evidence="5">
    <location>
        <begin position="99"/>
        <end position="118"/>
    </location>
</feature>
<feature type="transmembrane region" description="Helical" evidence="5">
    <location>
        <begin position="361"/>
        <end position="381"/>
    </location>
</feature>
<dbReference type="GO" id="GO:0016020">
    <property type="term" value="C:membrane"/>
    <property type="evidence" value="ECO:0007669"/>
    <property type="project" value="UniProtKB-SubCell"/>
</dbReference>
<evidence type="ECO:0000256" key="5">
    <source>
        <dbReference type="SAM" id="Phobius"/>
    </source>
</evidence>
<proteinExistence type="predicted"/>
<feature type="transmembrane region" description="Helical" evidence="5">
    <location>
        <begin position="78"/>
        <end position="94"/>
    </location>
</feature>
<evidence type="ECO:0000313" key="8">
    <source>
        <dbReference type="Proteomes" id="UP000270342"/>
    </source>
</evidence>
<feature type="transmembrane region" description="Helical" evidence="5">
    <location>
        <begin position="237"/>
        <end position="257"/>
    </location>
</feature>
<evidence type="ECO:0000256" key="4">
    <source>
        <dbReference type="ARBA" id="ARBA00023136"/>
    </source>
</evidence>
<feature type="transmembrane region" description="Helical" evidence="5">
    <location>
        <begin position="124"/>
        <end position="147"/>
    </location>
</feature>
<dbReference type="Gene3D" id="3.30.750.24">
    <property type="entry name" value="STAS domain"/>
    <property type="match status" value="1"/>
</dbReference>
<evidence type="ECO:0000259" key="6">
    <source>
        <dbReference type="PROSITE" id="PS50801"/>
    </source>
</evidence>
<dbReference type="OrthoDB" id="9769739at2"/>
<evidence type="ECO:0000256" key="1">
    <source>
        <dbReference type="ARBA" id="ARBA00004141"/>
    </source>
</evidence>
<keyword evidence="8" id="KW-1185">Reference proteome</keyword>
<evidence type="ECO:0000256" key="2">
    <source>
        <dbReference type="ARBA" id="ARBA00022692"/>
    </source>
</evidence>
<feature type="transmembrane region" description="Helical" evidence="5">
    <location>
        <begin position="292"/>
        <end position="311"/>
    </location>
</feature>
<dbReference type="Pfam" id="PF00916">
    <property type="entry name" value="Sulfate_transp"/>
    <property type="match status" value="1"/>
</dbReference>
<comment type="subcellular location">
    <subcellularLocation>
        <location evidence="1">Membrane</location>
        <topology evidence="1">Multi-pass membrane protein</topology>
    </subcellularLocation>
</comment>
<feature type="transmembrane region" description="Helical" evidence="5">
    <location>
        <begin position="51"/>
        <end position="72"/>
    </location>
</feature>
<comment type="caution">
    <text evidence="7">The sequence shown here is derived from an EMBL/GenBank/DDBJ whole genome shotgun (WGS) entry which is preliminary data.</text>
</comment>
<dbReference type="InterPro" id="IPR002645">
    <property type="entry name" value="STAS_dom"/>
</dbReference>
<name>A0A494X273_9BURK</name>
<evidence type="ECO:0000313" key="7">
    <source>
        <dbReference type="EMBL" id="RKP44452.1"/>
    </source>
</evidence>
<keyword evidence="3 5" id="KW-1133">Transmembrane helix</keyword>
<dbReference type="CDD" id="cd07042">
    <property type="entry name" value="STAS_SulP_like_sulfate_transporter"/>
    <property type="match status" value="1"/>
</dbReference>
<keyword evidence="2 5" id="KW-0812">Transmembrane</keyword>
<dbReference type="PANTHER" id="PTHR11814">
    <property type="entry name" value="SULFATE TRANSPORTER"/>
    <property type="match status" value="1"/>
</dbReference>
<feature type="transmembrane region" description="Helical" evidence="5">
    <location>
        <begin position="159"/>
        <end position="178"/>
    </location>
</feature>
<keyword evidence="4 5" id="KW-0472">Membrane</keyword>
<reference evidence="7 8" key="1">
    <citation type="submission" date="2018-10" db="EMBL/GenBank/DDBJ databases">
        <title>Robbsia sp. DHC34, isolated from soil.</title>
        <authorList>
            <person name="Gao Z.-H."/>
            <person name="Qiu L.-H."/>
        </authorList>
    </citation>
    <scope>NUCLEOTIDE SEQUENCE [LARGE SCALE GENOMIC DNA]</scope>
    <source>
        <strain evidence="7 8">DHC34</strain>
    </source>
</reference>
<dbReference type="EMBL" id="RBZU01000020">
    <property type="protein sequence ID" value="RKP44452.1"/>
    <property type="molecule type" value="Genomic_DNA"/>
</dbReference>
<evidence type="ECO:0000256" key="3">
    <source>
        <dbReference type="ARBA" id="ARBA00022989"/>
    </source>
</evidence>
<organism evidence="7 8">
    <name type="scientific">Pararobbsia silviterrae</name>
    <dbReference type="NCBI Taxonomy" id="1792498"/>
    <lineage>
        <taxon>Bacteria</taxon>
        <taxon>Pseudomonadati</taxon>
        <taxon>Pseudomonadota</taxon>
        <taxon>Betaproteobacteria</taxon>
        <taxon>Burkholderiales</taxon>
        <taxon>Burkholderiaceae</taxon>
        <taxon>Pararobbsia</taxon>
    </lineage>
</organism>
<dbReference type="GO" id="GO:0055085">
    <property type="term" value="P:transmembrane transport"/>
    <property type="evidence" value="ECO:0007669"/>
    <property type="project" value="InterPro"/>
</dbReference>
<dbReference type="SUPFAM" id="SSF52091">
    <property type="entry name" value="SpoIIaa-like"/>
    <property type="match status" value="1"/>
</dbReference>
<dbReference type="InterPro" id="IPR036513">
    <property type="entry name" value="STAS_dom_sf"/>
</dbReference>
<protein>
    <submittedName>
        <fullName evidence="7">SulP family inorganic anion transporter</fullName>
    </submittedName>
</protein>
<sequence length="626" mass="67570">MPITAFSTRTELSNSYPAPDTLLERVWLPTRSAVARLARGRYDANTAKRDLLAGLTVAAISLPQGMAYALIAGVDPRFGLYSAIVVTLVASLLGSSSHLINGPTSAISLVVFSALAFLDPNATAPLYECMFLLGVMVGIIQIGIAVFRLGDLTRYISESVIIGFMAGAATLLAIGQVGNALGVKDKGTGNQHVLYRLWLTVVHGDPINLKALAISGVSIVLAVLLRRLVRRYRLPQIDMFVTLIVVSGAARLLGWSVTGSNGHAAIALIGSLKAGLPTAHIPEIRWSWIGQLTPSAIAIAFLGLLEALSIAKSIAHRTRQPLDYNRQCLAEGVANLVGGFFRCLPGSGSLSRSAINFQAGAATRVSGIVTAVVVAIAVLLLAPLTRYIPKAALAGLLLVTAWRLVDLERLRYTVRASKYDAGLVVTTALAALLIGVEFSILIGVALSIILFVPRAAKLKASELVVTDEGVVREKQHDDAACSAVAVWDFEGELFFGAAREFEHHLERVRARTQAAGAVHLVLRFKRVRNPDVVCIEKLETFLRDAQRDGLVVLLAGLRPSFLDILDRLGFTHWYPGERFFPEEDTKWSATLRAVRYAYEQIGSHNTCAHCAARRPVEQTADLYYLV</sequence>
<dbReference type="PROSITE" id="PS50801">
    <property type="entry name" value="STAS"/>
    <property type="match status" value="1"/>
</dbReference>
<dbReference type="InterPro" id="IPR011547">
    <property type="entry name" value="SLC26A/SulP_dom"/>
</dbReference>
<accession>A0A494X273</accession>
<dbReference type="InterPro" id="IPR001902">
    <property type="entry name" value="SLC26A/SulP_fam"/>
</dbReference>